<evidence type="ECO:0000256" key="2">
    <source>
        <dbReference type="SAM" id="Phobius"/>
    </source>
</evidence>
<dbReference type="EMBL" id="HBIV01007894">
    <property type="protein sequence ID" value="CAE0652945.1"/>
    <property type="molecule type" value="Transcribed_RNA"/>
</dbReference>
<evidence type="ECO:0000313" key="3">
    <source>
        <dbReference type="EMBL" id="CAE0652945.1"/>
    </source>
</evidence>
<sequence length="102" mass="11876">MTTFESVHTYMHSYCDGMILYMVLLWFPQTIAFLIFEASHPSFSPNIDTARFYPPDHESNAHRQKKTELGAENGINSRMREKKNGPAGKSIIFTVKYTERWL</sequence>
<proteinExistence type="predicted"/>
<gene>
    <name evidence="3" type="ORF">LGLO00237_LOCUS5894</name>
</gene>
<evidence type="ECO:0000256" key="1">
    <source>
        <dbReference type="SAM" id="MobiDB-lite"/>
    </source>
</evidence>
<organism evidence="3">
    <name type="scientific">Lotharella globosa</name>
    <dbReference type="NCBI Taxonomy" id="91324"/>
    <lineage>
        <taxon>Eukaryota</taxon>
        <taxon>Sar</taxon>
        <taxon>Rhizaria</taxon>
        <taxon>Cercozoa</taxon>
        <taxon>Chlorarachniophyceae</taxon>
        <taxon>Lotharella</taxon>
    </lineage>
</organism>
<dbReference type="AlphaFoldDB" id="A0A7S3YIS1"/>
<keyword evidence="2" id="KW-0472">Membrane</keyword>
<feature type="compositionally biased region" description="Basic and acidic residues" evidence="1">
    <location>
        <begin position="57"/>
        <end position="69"/>
    </location>
</feature>
<keyword evidence="2" id="KW-1133">Transmembrane helix</keyword>
<keyword evidence="2" id="KW-0812">Transmembrane</keyword>
<protein>
    <submittedName>
        <fullName evidence="3">Uncharacterized protein</fullName>
    </submittedName>
</protein>
<reference evidence="3" key="1">
    <citation type="submission" date="2021-01" db="EMBL/GenBank/DDBJ databases">
        <authorList>
            <person name="Corre E."/>
            <person name="Pelletier E."/>
            <person name="Niang G."/>
            <person name="Scheremetjew M."/>
            <person name="Finn R."/>
            <person name="Kale V."/>
            <person name="Holt S."/>
            <person name="Cochrane G."/>
            <person name="Meng A."/>
            <person name="Brown T."/>
            <person name="Cohen L."/>
        </authorList>
    </citation>
    <scope>NUCLEOTIDE SEQUENCE</scope>
    <source>
        <strain evidence="3">CCCM811</strain>
    </source>
</reference>
<feature type="region of interest" description="Disordered" evidence="1">
    <location>
        <begin position="57"/>
        <end position="85"/>
    </location>
</feature>
<accession>A0A7S3YIS1</accession>
<feature type="transmembrane region" description="Helical" evidence="2">
    <location>
        <begin position="18"/>
        <end position="36"/>
    </location>
</feature>
<name>A0A7S3YIS1_9EUKA</name>